<gene>
    <name evidence="1" type="ORF">HBO26_12100</name>
</gene>
<evidence type="ECO:0000313" key="2">
    <source>
        <dbReference type="Proteomes" id="UP000548707"/>
    </source>
</evidence>
<proteinExistence type="predicted"/>
<comment type="caution">
    <text evidence="1">The sequence shown here is derived from an EMBL/GenBank/DDBJ whole genome shotgun (WGS) entry which is preliminary data.</text>
</comment>
<sequence>MLSTKSSFAGFSLVAAFALTTQLSMEGLSSSTDMAPKNDGGNYNISEYSEMLGVSHDKEKDIGSIPSTPAMLLADCDLPWDHC</sequence>
<organism evidence="1 2">
    <name type="scientific">Pseudomonas mandelii</name>
    <dbReference type="NCBI Taxonomy" id="75612"/>
    <lineage>
        <taxon>Bacteria</taxon>
        <taxon>Pseudomonadati</taxon>
        <taxon>Pseudomonadota</taxon>
        <taxon>Gammaproteobacteria</taxon>
        <taxon>Pseudomonadales</taxon>
        <taxon>Pseudomonadaceae</taxon>
        <taxon>Pseudomonas</taxon>
    </lineage>
</organism>
<name>A0AB36CVF0_9PSED</name>
<accession>A0AB36CVF0</accession>
<dbReference type="Proteomes" id="UP000548707">
    <property type="component" value="Unassembled WGS sequence"/>
</dbReference>
<protein>
    <submittedName>
        <fullName evidence="1">Uncharacterized protein</fullName>
    </submittedName>
</protein>
<reference evidence="1 2" key="1">
    <citation type="journal article" date="2020" name="Front. Microbiol.">
        <title>Genetic Organization of the aprX-lipA2 Operon Affects the Proteolytic Potential of Pseudomonas Species in Milk.</title>
        <authorList>
            <person name="Maier C."/>
            <person name="Huptas C."/>
            <person name="von Neubeck M."/>
            <person name="Scherer S."/>
            <person name="Wenning M."/>
            <person name="Lucking G."/>
        </authorList>
    </citation>
    <scope>NUCLEOTIDE SEQUENCE [LARGE SCALE GENOMIC DNA]</scope>
    <source>
        <strain evidence="1 2">WS 5114</strain>
    </source>
</reference>
<evidence type="ECO:0000313" key="1">
    <source>
        <dbReference type="EMBL" id="NMZ80036.1"/>
    </source>
</evidence>
<dbReference type="AlphaFoldDB" id="A0AB36CVF0"/>
<dbReference type="EMBL" id="JAAQXV010000004">
    <property type="protein sequence ID" value="NMZ80036.1"/>
    <property type="molecule type" value="Genomic_DNA"/>
</dbReference>
<dbReference type="RefSeq" id="WP_146013441.1">
    <property type="nucleotide sequence ID" value="NZ_JAAQXV010000004.1"/>
</dbReference>